<dbReference type="RefSeq" id="WP_027099724.1">
    <property type="nucleotide sequence ID" value="NZ_JADMZC010000020.1"/>
</dbReference>
<gene>
    <name evidence="2" type="ORF">CP373A1_02180</name>
</gene>
<protein>
    <submittedName>
        <fullName evidence="2">Uncharacterized protein</fullName>
    </submittedName>
</protein>
<sequence length="148" mass="17453">MVSYFRSATHYIKKHKTDPIYKVKLNSNLTTYFTVSLTIITLIILIKTSIATILFLIIILDGINEIIEYYVNKYLYFFDNGLFMHGKFIEYSSIKKVKILDTKRKTLFKLQIEFDNTTLSENINHLYKDEVANYLSRNLPEVFNCLNT</sequence>
<reference evidence="2 3" key="1">
    <citation type="submission" date="2016-06" db="EMBL/GenBank/DDBJ databases">
        <authorList>
            <person name="Kjaerup R.B."/>
            <person name="Dalgaard T.S."/>
            <person name="Juul-Madsen H.R."/>
        </authorList>
    </citation>
    <scope>NUCLEOTIDE SEQUENCE [LARGE SCALE GENOMIC DNA]</scope>
    <source>
        <strain evidence="2 3">373-A1</strain>
    </source>
</reference>
<dbReference type="AlphaFoldDB" id="A0A1B8RUB3"/>
<evidence type="ECO:0000313" key="3">
    <source>
        <dbReference type="Proteomes" id="UP000092714"/>
    </source>
</evidence>
<keyword evidence="1" id="KW-1133">Transmembrane helix</keyword>
<evidence type="ECO:0000256" key="1">
    <source>
        <dbReference type="SAM" id="Phobius"/>
    </source>
</evidence>
<keyword evidence="1" id="KW-0812">Transmembrane</keyword>
<dbReference type="EMBL" id="MAPZ01000009">
    <property type="protein sequence ID" value="OBY12423.1"/>
    <property type="molecule type" value="Genomic_DNA"/>
</dbReference>
<keyword evidence="1" id="KW-0472">Membrane</keyword>
<keyword evidence="3" id="KW-1185">Reference proteome</keyword>
<proteinExistence type="predicted"/>
<evidence type="ECO:0000313" key="2">
    <source>
        <dbReference type="EMBL" id="OBY12423.1"/>
    </source>
</evidence>
<organism evidence="2 3">
    <name type="scientific">Clostridium paraputrificum</name>
    <dbReference type="NCBI Taxonomy" id="29363"/>
    <lineage>
        <taxon>Bacteria</taxon>
        <taxon>Bacillati</taxon>
        <taxon>Bacillota</taxon>
        <taxon>Clostridia</taxon>
        <taxon>Eubacteriales</taxon>
        <taxon>Clostridiaceae</taxon>
        <taxon>Clostridium</taxon>
    </lineage>
</organism>
<accession>A0A1B8RUB3</accession>
<feature type="transmembrane region" description="Helical" evidence="1">
    <location>
        <begin position="32"/>
        <end position="60"/>
    </location>
</feature>
<dbReference type="Proteomes" id="UP000092714">
    <property type="component" value="Unassembled WGS sequence"/>
</dbReference>
<comment type="caution">
    <text evidence="2">The sequence shown here is derived from an EMBL/GenBank/DDBJ whole genome shotgun (WGS) entry which is preliminary data.</text>
</comment>
<name>A0A1B8RUB3_9CLOT</name>